<proteinExistence type="predicted"/>
<reference evidence="1" key="1">
    <citation type="journal article" date="2016" name="Gigascience">
        <title>De novo construction of an expanded transcriptome assembly for the western tarnished plant bug, Lygus hesperus.</title>
        <authorList>
            <person name="Tassone E.E."/>
            <person name="Geib S.M."/>
            <person name="Hall B."/>
            <person name="Fabrick J.A."/>
            <person name="Brent C.S."/>
            <person name="Hull J.J."/>
        </authorList>
    </citation>
    <scope>NUCLEOTIDE SEQUENCE</scope>
</reference>
<accession>A0A146LDE2</accession>
<dbReference type="AlphaFoldDB" id="A0A146LDE2"/>
<dbReference type="EMBL" id="GDHC01013104">
    <property type="protein sequence ID" value="JAQ05525.1"/>
    <property type="molecule type" value="Transcribed_RNA"/>
</dbReference>
<name>A0A146LDE2_LYGHE</name>
<organism evidence="1">
    <name type="scientific">Lygus hesperus</name>
    <name type="common">Western plant bug</name>
    <dbReference type="NCBI Taxonomy" id="30085"/>
    <lineage>
        <taxon>Eukaryota</taxon>
        <taxon>Metazoa</taxon>
        <taxon>Ecdysozoa</taxon>
        <taxon>Arthropoda</taxon>
        <taxon>Hexapoda</taxon>
        <taxon>Insecta</taxon>
        <taxon>Pterygota</taxon>
        <taxon>Neoptera</taxon>
        <taxon>Paraneoptera</taxon>
        <taxon>Hemiptera</taxon>
        <taxon>Heteroptera</taxon>
        <taxon>Panheteroptera</taxon>
        <taxon>Cimicomorpha</taxon>
        <taxon>Miridae</taxon>
        <taxon>Mirini</taxon>
        <taxon>Lygus</taxon>
    </lineage>
</organism>
<sequence>MLVKLLKSRNCVKVHTNFLVQKRYLAANEGMKKREEFLENSYINRREREILKNLLQKAELRDRASETAVDNALRGLLQKHAVKFTDDLLRDLHEWRHASF</sequence>
<evidence type="ECO:0000313" key="1">
    <source>
        <dbReference type="EMBL" id="JAQ05525.1"/>
    </source>
</evidence>
<protein>
    <submittedName>
        <fullName evidence="1">Uncharacterized protein</fullName>
    </submittedName>
</protein>
<gene>
    <name evidence="1" type="ORF">g.31122</name>
</gene>